<dbReference type="KEGG" id="ntr:B0W44_04770"/>
<dbReference type="GO" id="GO:0005886">
    <property type="term" value="C:plasma membrane"/>
    <property type="evidence" value="ECO:0007669"/>
    <property type="project" value="UniProtKB-SubCell"/>
</dbReference>
<evidence type="ECO:0000256" key="2">
    <source>
        <dbReference type="ARBA" id="ARBA00007776"/>
    </source>
</evidence>
<sequence>MMQRLLFILFLLFLFMLEGTVMQFLVPDVWGANWTVVPAFSLVMVVLISFYFPGHQGIAYGSILGLMHDLTFGHVIGAYLFSFTLAAYFTEQMAKQYRRHSVLVVVATLVALTMQLFVIYGLYSLFDITQMGWNWMVYRLLVPSLLFNVLFTIVLLRPLKRWLAKMGASVEE</sequence>
<keyword evidence="3" id="KW-1003">Cell membrane</keyword>
<evidence type="ECO:0000256" key="4">
    <source>
        <dbReference type="ARBA" id="ARBA00022692"/>
    </source>
</evidence>
<feature type="transmembrane region" description="Helical" evidence="8">
    <location>
        <begin position="135"/>
        <end position="156"/>
    </location>
</feature>
<keyword evidence="5" id="KW-0133">Cell shape</keyword>
<feature type="transmembrane region" description="Helical" evidence="8">
    <location>
        <begin position="102"/>
        <end position="123"/>
    </location>
</feature>
<evidence type="ECO:0000256" key="1">
    <source>
        <dbReference type="ARBA" id="ARBA00004651"/>
    </source>
</evidence>
<evidence type="ECO:0000256" key="6">
    <source>
        <dbReference type="ARBA" id="ARBA00022989"/>
    </source>
</evidence>
<organism evidence="9 10">
    <name type="scientific">Novibacillus thermophilus</name>
    <dbReference type="NCBI Taxonomy" id="1471761"/>
    <lineage>
        <taxon>Bacteria</taxon>
        <taxon>Bacillati</taxon>
        <taxon>Bacillota</taxon>
        <taxon>Bacilli</taxon>
        <taxon>Bacillales</taxon>
        <taxon>Thermoactinomycetaceae</taxon>
        <taxon>Novibacillus</taxon>
    </lineage>
</organism>
<dbReference type="Proteomes" id="UP000188603">
    <property type="component" value="Chromosome"/>
</dbReference>
<dbReference type="OrthoDB" id="2678464at2"/>
<dbReference type="Pfam" id="PF04093">
    <property type="entry name" value="MreD"/>
    <property type="match status" value="1"/>
</dbReference>
<evidence type="ECO:0000256" key="8">
    <source>
        <dbReference type="SAM" id="Phobius"/>
    </source>
</evidence>
<accession>A0A1U9K591</accession>
<evidence type="ECO:0000313" key="10">
    <source>
        <dbReference type="Proteomes" id="UP000188603"/>
    </source>
</evidence>
<feature type="transmembrane region" description="Helical" evidence="8">
    <location>
        <begin position="33"/>
        <end position="52"/>
    </location>
</feature>
<protein>
    <submittedName>
        <fullName evidence="9">Rod shape-determining protein MreD</fullName>
    </submittedName>
</protein>
<feature type="transmembrane region" description="Helical" evidence="8">
    <location>
        <begin position="72"/>
        <end position="90"/>
    </location>
</feature>
<dbReference type="GO" id="GO:0008360">
    <property type="term" value="P:regulation of cell shape"/>
    <property type="evidence" value="ECO:0007669"/>
    <property type="project" value="UniProtKB-KW"/>
</dbReference>
<feature type="transmembrane region" description="Helical" evidence="8">
    <location>
        <begin position="6"/>
        <end position="26"/>
    </location>
</feature>
<dbReference type="EMBL" id="CP019699">
    <property type="protein sequence ID" value="AQS55188.1"/>
    <property type="molecule type" value="Genomic_DNA"/>
</dbReference>
<evidence type="ECO:0000256" key="3">
    <source>
        <dbReference type="ARBA" id="ARBA00022475"/>
    </source>
</evidence>
<evidence type="ECO:0000256" key="5">
    <source>
        <dbReference type="ARBA" id="ARBA00022960"/>
    </source>
</evidence>
<dbReference type="InterPro" id="IPR007227">
    <property type="entry name" value="Cell_shape_determining_MreD"/>
</dbReference>
<dbReference type="AlphaFoldDB" id="A0A1U9K591"/>
<evidence type="ECO:0000313" key="9">
    <source>
        <dbReference type="EMBL" id="AQS55188.1"/>
    </source>
</evidence>
<comment type="subcellular location">
    <subcellularLocation>
        <location evidence="1">Cell membrane</location>
        <topology evidence="1">Multi-pass membrane protein</topology>
    </subcellularLocation>
</comment>
<keyword evidence="4 8" id="KW-0812">Transmembrane</keyword>
<keyword evidence="10" id="KW-1185">Reference proteome</keyword>
<dbReference type="NCBIfam" id="TIGR03426">
    <property type="entry name" value="shape_MreD"/>
    <property type="match status" value="1"/>
</dbReference>
<dbReference type="RefSeq" id="WP_077719006.1">
    <property type="nucleotide sequence ID" value="NZ_CP019699.1"/>
</dbReference>
<evidence type="ECO:0000256" key="7">
    <source>
        <dbReference type="ARBA" id="ARBA00023136"/>
    </source>
</evidence>
<reference evidence="9 10" key="1">
    <citation type="journal article" date="2015" name="Int. J. Syst. Evol. Microbiol.">
        <title>Novibacillus thermophilus gen. nov., sp. nov., a Gram-staining-negative and moderately thermophilic member of the family Thermoactinomycetaceae.</title>
        <authorList>
            <person name="Yang G."/>
            <person name="Chen J."/>
            <person name="Zhou S."/>
        </authorList>
    </citation>
    <scope>NUCLEOTIDE SEQUENCE [LARGE SCALE GENOMIC DNA]</scope>
    <source>
        <strain evidence="9 10">SG-1</strain>
    </source>
</reference>
<comment type="similarity">
    <text evidence="2">Belongs to the MreD family.</text>
</comment>
<keyword evidence="6 8" id="KW-1133">Transmembrane helix</keyword>
<dbReference type="STRING" id="1471761.B0W44_04770"/>
<name>A0A1U9K591_9BACL</name>
<keyword evidence="7 8" id="KW-0472">Membrane</keyword>
<proteinExistence type="inferred from homology"/>
<gene>
    <name evidence="9" type="ORF">B0W44_04770</name>
</gene>